<dbReference type="Gene3D" id="3.30.70.270">
    <property type="match status" value="1"/>
</dbReference>
<reference evidence="1" key="2">
    <citation type="submission" date="2025-09" db="UniProtKB">
        <authorList>
            <consortium name="Ensembl"/>
        </authorList>
    </citation>
    <scope>IDENTIFICATION</scope>
</reference>
<dbReference type="AlphaFoldDB" id="A0A3Q3VN37"/>
<evidence type="ECO:0000313" key="1">
    <source>
        <dbReference type="Ensembl" id="ENSMMOP00000003166.1"/>
    </source>
</evidence>
<dbReference type="SUPFAM" id="SSF56672">
    <property type="entry name" value="DNA/RNA polymerases"/>
    <property type="match status" value="1"/>
</dbReference>
<name>A0A3Q3VN37_MOLML</name>
<sequence>NSSSTHMPIMFVGHCISADTVTPDPVKVKAIMEITEPTGVEDVRRVMEMANYLGKFLPHLASYTRPIKYKEAFRRLKSELSSTRVLTSYSPAVTTCVAAESLKNITPKIEKERTDHVCDKLINCCKTEWPEKYALPPELVAYDPEKENLTVSGELLRRHRTVTPYCMRQEILSKLHRSSGQCKV</sequence>
<accession>A0A3Q3VN37</accession>
<keyword evidence="2" id="KW-1185">Reference proteome</keyword>
<organism evidence="1 2">
    <name type="scientific">Mola mola</name>
    <name type="common">Ocean sunfish</name>
    <name type="synonym">Tetraodon mola</name>
    <dbReference type="NCBI Taxonomy" id="94237"/>
    <lineage>
        <taxon>Eukaryota</taxon>
        <taxon>Metazoa</taxon>
        <taxon>Chordata</taxon>
        <taxon>Craniata</taxon>
        <taxon>Vertebrata</taxon>
        <taxon>Euteleostomi</taxon>
        <taxon>Actinopterygii</taxon>
        <taxon>Neopterygii</taxon>
        <taxon>Teleostei</taxon>
        <taxon>Neoteleostei</taxon>
        <taxon>Acanthomorphata</taxon>
        <taxon>Eupercaria</taxon>
        <taxon>Tetraodontiformes</taxon>
        <taxon>Molidae</taxon>
        <taxon>Mola</taxon>
    </lineage>
</organism>
<dbReference type="PANTHER" id="PTHR37984">
    <property type="entry name" value="PROTEIN CBG26694"/>
    <property type="match status" value="1"/>
</dbReference>
<reference evidence="1" key="1">
    <citation type="submission" date="2025-08" db="UniProtKB">
        <authorList>
            <consortium name="Ensembl"/>
        </authorList>
    </citation>
    <scope>IDENTIFICATION</scope>
</reference>
<dbReference type="PANTHER" id="PTHR37984:SF9">
    <property type="entry name" value="INTEGRASE CATALYTIC DOMAIN-CONTAINING PROTEIN"/>
    <property type="match status" value="1"/>
</dbReference>
<proteinExistence type="predicted"/>
<dbReference type="InterPro" id="IPR043128">
    <property type="entry name" value="Rev_trsase/Diguanyl_cyclase"/>
</dbReference>
<dbReference type="STRING" id="94237.ENSMMOP00000003166"/>
<dbReference type="InterPro" id="IPR050951">
    <property type="entry name" value="Retrovirus_Pol_polyprotein"/>
</dbReference>
<dbReference type="InterPro" id="IPR043502">
    <property type="entry name" value="DNA/RNA_pol_sf"/>
</dbReference>
<protein>
    <submittedName>
        <fullName evidence="1">Uncharacterized protein</fullName>
    </submittedName>
</protein>
<dbReference type="Ensembl" id="ENSMMOT00000003216.1">
    <property type="protein sequence ID" value="ENSMMOP00000003166.1"/>
    <property type="gene ID" value="ENSMMOG00000002535.1"/>
</dbReference>
<dbReference type="Proteomes" id="UP000261620">
    <property type="component" value="Unplaced"/>
</dbReference>
<evidence type="ECO:0000313" key="2">
    <source>
        <dbReference type="Proteomes" id="UP000261620"/>
    </source>
</evidence>